<dbReference type="InterPro" id="IPR002500">
    <property type="entry name" value="PAPS_reduct_dom"/>
</dbReference>
<protein>
    <submittedName>
        <fullName evidence="2">Phosphoadenosine phosphosulfate reductase</fullName>
    </submittedName>
</protein>
<dbReference type="InterPro" id="IPR014729">
    <property type="entry name" value="Rossmann-like_a/b/a_fold"/>
</dbReference>
<dbReference type="OrthoDB" id="9774475at2"/>
<organism evidence="2 3">
    <name type="scientific">Faecalibacterium prausnitzii</name>
    <dbReference type="NCBI Taxonomy" id="853"/>
    <lineage>
        <taxon>Bacteria</taxon>
        <taxon>Bacillati</taxon>
        <taxon>Bacillota</taxon>
        <taxon>Clostridia</taxon>
        <taxon>Eubacteriales</taxon>
        <taxon>Oscillospiraceae</taxon>
        <taxon>Faecalibacterium</taxon>
    </lineage>
</organism>
<evidence type="ECO:0000313" key="3">
    <source>
        <dbReference type="Proteomes" id="UP000250583"/>
    </source>
</evidence>
<feature type="domain" description="4Fe-4S ferredoxin-type" evidence="1">
    <location>
        <begin position="443"/>
        <end position="472"/>
    </location>
</feature>
<dbReference type="Pfam" id="PF01507">
    <property type="entry name" value="PAPS_reduct"/>
    <property type="match status" value="1"/>
</dbReference>
<dbReference type="SUPFAM" id="SSF54862">
    <property type="entry name" value="4Fe-4S ferredoxins"/>
    <property type="match status" value="1"/>
</dbReference>
<accession>A0A329UCG6</accession>
<evidence type="ECO:0000313" key="2">
    <source>
        <dbReference type="EMBL" id="RAW60337.1"/>
    </source>
</evidence>
<name>A0A329UCG6_9FIRM</name>
<dbReference type="Gene3D" id="3.40.50.620">
    <property type="entry name" value="HUPs"/>
    <property type="match status" value="1"/>
</dbReference>
<dbReference type="InterPro" id="IPR017896">
    <property type="entry name" value="4Fe4S_Fe-S-bd"/>
</dbReference>
<sequence length="759" mass="87222">MYEYKYDAETGGIILTDTTSLVSKEPRPVYAQELDYLGVDDYLIYEKQQDVPYMWAEAARYIYKGEVIFNTKGGSLYEKPTLEFAMKEENGEKVRVIPNGTVLEKIDISAMVEANRDSLAIIEQITVKKIYDVYKRRQKSLDCFHVAFSGGKDSIVLLELVKKALPRSSYMVVFGDTKMEFPDTYELVDIVEKQCKEEGINFYRAASHFEPEESWRLFGPPSRVLRWCCTVHKAAPQTLKIREVLGKNDYVGMDFVGVRAHESATRATYDEENFGKKQKGQYSHNPILEWTSAEIWLYIFSHNLPINNTYKKGNSRAGCLFCPMGGGKSDSFRYLCYKNEIDKYTDIIRDTIADKNINTYITNGGWIERKNGRDIIGNETKYTEEIIGDNLVITIKNPSTDWHEWIKTLGEVSFEYDVEQISNGFRITVPKQYDKSSECKLFKQVFHKAAYCVKCGVCEANCRNGCISFKDGLVITNCLHCKQCHNIDDGCLAYHSMQLPKNGGRVMKSINTFADHAPKIEWIQNFFEKGNEFFTDNTLGPMQISMFKRFLSDAKLAEKNKTTQFYDVVTRLGWESEEAWGLILVQLAYQNPQIKWYIDNMPINETFPRQYLEDKLVEAEISPKDAKSILKAFKRLTEIPLGYVINFGITENSGRQISSLRRCKSTLSSKLVLLYALYRYAEACEGYYQFNLSTLMDVAIDSVGISPVKIFGFERDELEAMLRGLSAKYNDFIDADFTHDLEKIALRDYHTSADVLDLF</sequence>
<dbReference type="Proteomes" id="UP000250583">
    <property type="component" value="Unassembled WGS sequence"/>
</dbReference>
<gene>
    <name evidence="2" type="ORF">C4N22_05425</name>
</gene>
<evidence type="ECO:0000259" key="1">
    <source>
        <dbReference type="PROSITE" id="PS51379"/>
    </source>
</evidence>
<dbReference type="EMBL" id="PRLE01000002">
    <property type="protein sequence ID" value="RAW60337.1"/>
    <property type="molecule type" value="Genomic_DNA"/>
</dbReference>
<dbReference type="PANTHER" id="PTHR43196:SF2">
    <property type="entry name" value="PHOSPHOADENOSINE PHOSPHOSULFATE REDUCTASE"/>
    <property type="match status" value="1"/>
</dbReference>
<dbReference type="InterPro" id="IPR050128">
    <property type="entry name" value="Sulfate_adenylyltrnsfr_sub2"/>
</dbReference>
<proteinExistence type="predicted"/>
<dbReference type="RefSeq" id="WP_112148250.1">
    <property type="nucleotide sequence ID" value="NZ_PRLE01000002.1"/>
</dbReference>
<dbReference type="PROSITE" id="PS51379">
    <property type="entry name" value="4FE4S_FER_2"/>
    <property type="match status" value="1"/>
</dbReference>
<dbReference type="PANTHER" id="PTHR43196">
    <property type="entry name" value="SULFATE ADENYLYLTRANSFERASE SUBUNIT 2"/>
    <property type="match status" value="1"/>
</dbReference>
<dbReference type="GO" id="GO:0003824">
    <property type="term" value="F:catalytic activity"/>
    <property type="evidence" value="ECO:0007669"/>
    <property type="project" value="InterPro"/>
</dbReference>
<reference evidence="2 3" key="1">
    <citation type="submission" date="2018-02" db="EMBL/GenBank/DDBJ databases">
        <title>Complete genome sequencing of Faecalibacterium prausnitzii strains isolated from the human gut.</title>
        <authorList>
            <person name="Fitzgerald B.C."/>
            <person name="Shkoporov A.N."/>
            <person name="Ross P.R."/>
            <person name="Hill C."/>
        </authorList>
    </citation>
    <scope>NUCLEOTIDE SEQUENCE [LARGE SCALE GENOMIC DNA]</scope>
    <source>
        <strain evidence="2 3">APC923/61-1</strain>
    </source>
</reference>
<dbReference type="SUPFAM" id="SSF52402">
    <property type="entry name" value="Adenine nucleotide alpha hydrolases-like"/>
    <property type="match status" value="1"/>
</dbReference>
<dbReference type="AlphaFoldDB" id="A0A329UCG6"/>
<comment type="caution">
    <text evidence="2">The sequence shown here is derived from an EMBL/GenBank/DDBJ whole genome shotgun (WGS) entry which is preliminary data.</text>
</comment>